<keyword evidence="2" id="KW-1185">Reference proteome</keyword>
<comment type="caution">
    <text evidence="1">The sequence shown here is derived from an EMBL/GenBank/DDBJ whole genome shotgun (WGS) entry which is preliminary data.</text>
</comment>
<proteinExistence type="predicted"/>
<reference evidence="1" key="1">
    <citation type="submission" date="2023-04" db="EMBL/GenBank/DDBJ databases">
        <title>A chromosome-level genome assembly of the parasitoid wasp Eretmocerus hayati.</title>
        <authorList>
            <person name="Zhong Y."/>
            <person name="Liu S."/>
            <person name="Liu Y."/>
        </authorList>
    </citation>
    <scope>NUCLEOTIDE SEQUENCE</scope>
    <source>
        <strain evidence="1">ZJU_SS_LIU_2023</strain>
    </source>
</reference>
<organism evidence="1 2">
    <name type="scientific">Eretmocerus hayati</name>
    <dbReference type="NCBI Taxonomy" id="131215"/>
    <lineage>
        <taxon>Eukaryota</taxon>
        <taxon>Metazoa</taxon>
        <taxon>Ecdysozoa</taxon>
        <taxon>Arthropoda</taxon>
        <taxon>Hexapoda</taxon>
        <taxon>Insecta</taxon>
        <taxon>Pterygota</taxon>
        <taxon>Neoptera</taxon>
        <taxon>Endopterygota</taxon>
        <taxon>Hymenoptera</taxon>
        <taxon>Apocrita</taxon>
        <taxon>Proctotrupomorpha</taxon>
        <taxon>Chalcidoidea</taxon>
        <taxon>Aphelinidae</taxon>
        <taxon>Aphelininae</taxon>
        <taxon>Eretmocerus</taxon>
    </lineage>
</organism>
<accession>A0ACC2Q083</accession>
<evidence type="ECO:0000313" key="1">
    <source>
        <dbReference type="EMBL" id="KAJ8688406.1"/>
    </source>
</evidence>
<protein>
    <submittedName>
        <fullName evidence="1">Uncharacterized protein</fullName>
    </submittedName>
</protein>
<name>A0ACC2Q083_9HYME</name>
<sequence length="101" mass="11842">MDLSKQTNERKLYLCKCYFFAGFALLPFMWAVNAVWFAQQAFIVPEFQEQKQIRRYVILSAVGAIVSFLLYFSWIITFQHYRASWGEFGDDLSFVYPAGEA</sequence>
<dbReference type="EMBL" id="CM056741">
    <property type="protein sequence ID" value="KAJ8688406.1"/>
    <property type="molecule type" value="Genomic_DNA"/>
</dbReference>
<evidence type="ECO:0000313" key="2">
    <source>
        <dbReference type="Proteomes" id="UP001239111"/>
    </source>
</evidence>
<dbReference type="Proteomes" id="UP001239111">
    <property type="component" value="Chromosome 1"/>
</dbReference>
<gene>
    <name evidence="1" type="ORF">QAD02_024201</name>
</gene>